<feature type="signal peptide" evidence="3">
    <location>
        <begin position="1"/>
        <end position="28"/>
    </location>
</feature>
<evidence type="ECO:0000313" key="4">
    <source>
        <dbReference type="EMBL" id="CEG35416.1"/>
    </source>
</evidence>
<proteinExistence type="predicted"/>
<organism evidence="4 5">
    <name type="scientific">Plasmopara halstedii</name>
    <name type="common">Downy mildew of sunflower</name>
    <dbReference type="NCBI Taxonomy" id="4781"/>
    <lineage>
        <taxon>Eukaryota</taxon>
        <taxon>Sar</taxon>
        <taxon>Stramenopiles</taxon>
        <taxon>Oomycota</taxon>
        <taxon>Peronosporomycetes</taxon>
        <taxon>Peronosporales</taxon>
        <taxon>Peronosporaceae</taxon>
        <taxon>Plasmopara</taxon>
    </lineage>
</organism>
<feature type="compositionally biased region" description="Acidic residues" evidence="1">
    <location>
        <begin position="59"/>
        <end position="68"/>
    </location>
</feature>
<evidence type="ECO:0000256" key="2">
    <source>
        <dbReference type="SAM" id="Phobius"/>
    </source>
</evidence>
<feature type="compositionally biased region" description="Low complexity" evidence="1">
    <location>
        <begin position="249"/>
        <end position="263"/>
    </location>
</feature>
<feature type="region of interest" description="Disordered" evidence="1">
    <location>
        <begin position="215"/>
        <end position="263"/>
    </location>
</feature>
<accession>A0A0P1A5L1</accession>
<dbReference type="EMBL" id="CCYD01000041">
    <property type="protein sequence ID" value="CEG35416.1"/>
    <property type="molecule type" value="Genomic_DNA"/>
</dbReference>
<dbReference type="OMA" id="AMHEMNT"/>
<dbReference type="AlphaFoldDB" id="A0A0P1A5L1"/>
<feature type="chain" id="PRO_5006058402" evidence="3">
    <location>
        <begin position="29"/>
        <end position="372"/>
    </location>
</feature>
<keyword evidence="2" id="KW-0812">Transmembrane</keyword>
<feature type="transmembrane region" description="Helical" evidence="2">
    <location>
        <begin position="283"/>
        <end position="305"/>
    </location>
</feature>
<feature type="region of interest" description="Disordered" evidence="1">
    <location>
        <begin position="308"/>
        <end position="372"/>
    </location>
</feature>
<dbReference type="RefSeq" id="XP_024571785.1">
    <property type="nucleotide sequence ID" value="XM_024723937.1"/>
</dbReference>
<keyword evidence="2" id="KW-1133">Transmembrane helix</keyword>
<sequence length="372" mass="40174">MVLPVKKMLAFTLCVSTFAALDVAQILALQTHSHRTLEGIHHRTQYAPKVVKQPKDTPEQEEESESSDSCDSHDIQESGSLDVNLLVSDELELTSAQDVDLDVDGGAKLDIILTDGEVLDYDGNGEQTIDLSSSCSLDFSADASLDAMHEMNTELDLADGNVDLELNDDEEYTQDLEFNHNEIIDEIIDVPEGAKSIHLRVHNGNVDLDIIKEAVQPTRSEAHPKQKVAGSTEKEPKKKEKKEHKKVGTTTATPTKETSPTEEISVSYAAEAKEWIGKNAVNYAIMGSIIGAAVGIVGIAGIAIVKRRKRSSDSAEDAPADIDAEVELGESDLESDSYSDEDVKASPAALTEESAEEEGAEEKKSSVVEGSV</sequence>
<keyword evidence="5" id="KW-1185">Reference proteome</keyword>
<dbReference type="GeneID" id="36404593"/>
<reference evidence="5" key="1">
    <citation type="submission" date="2014-09" db="EMBL/GenBank/DDBJ databases">
        <authorList>
            <person name="Sharma Rahul"/>
            <person name="Thines Marco"/>
        </authorList>
    </citation>
    <scope>NUCLEOTIDE SEQUENCE [LARGE SCALE GENOMIC DNA]</scope>
</reference>
<evidence type="ECO:0000256" key="3">
    <source>
        <dbReference type="SAM" id="SignalP"/>
    </source>
</evidence>
<evidence type="ECO:0000256" key="1">
    <source>
        <dbReference type="SAM" id="MobiDB-lite"/>
    </source>
</evidence>
<dbReference type="OrthoDB" id="168121at2759"/>
<feature type="region of interest" description="Disordered" evidence="1">
    <location>
        <begin position="43"/>
        <end position="75"/>
    </location>
</feature>
<name>A0A0P1A5L1_PLAHL</name>
<keyword evidence="3" id="KW-0732">Signal</keyword>
<feature type="compositionally biased region" description="Acidic residues" evidence="1">
    <location>
        <begin position="314"/>
        <end position="340"/>
    </location>
</feature>
<evidence type="ECO:0000313" key="5">
    <source>
        <dbReference type="Proteomes" id="UP000054928"/>
    </source>
</evidence>
<keyword evidence="2" id="KW-0472">Membrane</keyword>
<dbReference type="Proteomes" id="UP000054928">
    <property type="component" value="Unassembled WGS sequence"/>
</dbReference>
<protein>
    <submittedName>
        <fullName evidence="4">RxLR-like protein</fullName>
    </submittedName>
</protein>